<keyword evidence="4 9" id="KW-0812">Transmembrane</keyword>
<dbReference type="UniPathway" id="UPA00665"/>
<evidence type="ECO:0000256" key="2">
    <source>
        <dbReference type="ARBA" id="ARBA00022475"/>
    </source>
</evidence>
<evidence type="ECO:0000256" key="10">
    <source>
        <dbReference type="RuleBase" id="RU004181"/>
    </source>
</evidence>
<dbReference type="PANTHER" id="PTHR33695">
    <property type="entry name" value="LIPOPROTEIN SIGNAL PEPTIDASE"/>
    <property type="match status" value="1"/>
</dbReference>
<feature type="transmembrane region" description="Helical" evidence="9">
    <location>
        <begin position="108"/>
        <end position="125"/>
    </location>
</feature>
<feature type="transmembrane region" description="Helical" evidence="9">
    <location>
        <begin position="163"/>
        <end position="184"/>
    </location>
</feature>
<comment type="catalytic activity">
    <reaction evidence="9">
        <text>Release of signal peptides from bacterial membrane prolipoproteins. Hydrolyzes -Xaa-Yaa-Zaa-|-(S,diacylglyceryl)Cys-, in which Xaa is hydrophobic (preferably Leu), and Yaa (Ala or Ser) and Zaa (Gly or Ala) have small, neutral side chains.</text>
        <dbReference type="EC" id="3.4.23.36"/>
    </reaction>
</comment>
<proteinExistence type="inferred from homology"/>
<keyword evidence="8 9" id="KW-0472">Membrane</keyword>
<evidence type="ECO:0000313" key="12">
    <source>
        <dbReference type="Proteomes" id="UP000008907"/>
    </source>
</evidence>
<dbReference type="RefSeq" id="WP_014035214.1">
    <property type="nucleotide sequence ID" value="NC_015946.1"/>
</dbReference>
<feature type="transmembrane region" description="Helical" evidence="9">
    <location>
        <begin position="83"/>
        <end position="103"/>
    </location>
</feature>
<comment type="similarity">
    <text evidence="1 9 10">Belongs to the peptidase A8 family.</text>
</comment>
<evidence type="ECO:0000256" key="6">
    <source>
        <dbReference type="ARBA" id="ARBA00022801"/>
    </source>
</evidence>
<dbReference type="KEGG" id="mpf:MPUT_0493"/>
<dbReference type="GO" id="GO:0006508">
    <property type="term" value="P:proteolysis"/>
    <property type="evidence" value="ECO:0007669"/>
    <property type="project" value="UniProtKB-KW"/>
</dbReference>
<name>A0A7U3ZSV4_MYCPK</name>
<keyword evidence="3 9" id="KW-0645">Protease</keyword>
<dbReference type="InterPro" id="IPR001872">
    <property type="entry name" value="Peptidase_A8"/>
</dbReference>
<reference evidence="11 12" key="1">
    <citation type="journal article" date="2011" name="J. Bacteriol.">
        <title>Genome Sequence of Mycoplasma putrefaciens Type Strain KS1.</title>
        <authorList>
            <person name="Calcutt M.J."/>
            <person name="Foecking M.F."/>
        </authorList>
    </citation>
    <scope>NUCLEOTIDE SEQUENCE [LARGE SCALE GENOMIC DNA]</scope>
    <source>
        <strain evidence="12">ATCC 15718 / NCTC 10155 / C30 KS-1 / KS-1</strain>
    </source>
</reference>
<dbReference type="Pfam" id="PF01252">
    <property type="entry name" value="Peptidase_A8"/>
    <property type="match status" value="1"/>
</dbReference>
<keyword evidence="6 9" id="KW-0378">Hydrolase</keyword>
<protein>
    <recommendedName>
        <fullName evidence="9">Lipoprotein signal peptidase</fullName>
        <ecNumber evidence="9">3.4.23.36</ecNumber>
    </recommendedName>
    <alternativeName>
        <fullName evidence="9">Prolipoprotein signal peptidase</fullName>
    </alternativeName>
    <alternativeName>
        <fullName evidence="9">Signal peptidase II</fullName>
        <shortName evidence="9">SPase II</shortName>
    </alternativeName>
</protein>
<keyword evidence="7 9" id="KW-1133">Transmembrane helix</keyword>
<dbReference type="HAMAP" id="MF_00161">
    <property type="entry name" value="LspA"/>
    <property type="match status" value="1"/>
</dbReference>
<evidence type="ECO:0000313" key="11">
    <source>
        <dbReference type="EMBL" id="AEM68859.1"/>
    </source>
</evidence>
<accession>A0A7U3ZSV4</accession>
<dbReference type="EMBL" id="CP003021">
    <property type="protein sequence ID" value="AEM68859.1"/>
    <property type="molecule type" value="Genomic_DNA"/>
</dbReference>
<evidence type="ECO:0000256" key="4">
    <source>
        <dbReference type="ARBA" id="ARBA00022692"/>
    </source>
</evidence>
<evidence type="ECO:0000256" key="7">
    <source>
        <dbReference type="ARBA" id="ARBA00022989"/>
    </source>
</evidence>
<sequence>MWLKEKWLDLKVKIKNHNFQWKFKLIVCLPILVFLVASDWITKAIVVNNFNLGDHKVLINNFLHLRYTINLGMAYGGLQNSKTLVIVLASIVTLFMIILFIFLNAKRWLIPLTFILSGSIANLLARSWAPVNQDGIGGGVVDFLVWGFTLFRSDQYIFNLADLWVNCGIAIGIVVVIIELIIFLRTKFKRKEAN</sequence>
<keyword evidence="2 9" id="KW-1003">Cell membrane</keyword>
<dbReference type="AlphaFoldDB" id="A0A7U3ZSV4"/>
<evidence type="ECO:0000256" key="3">
    <source>
        <dbReference type="ARBA" id="ARBA00022670"/>
    </source>
</evidence>
<feature type="active site" evidence="9">
    <location>
        <position position="142"/>
    </location>
</feature>
<dbReference type="PRINTS" id="PR00781">
    <property type="entry name" value="LIPOSIGPTASE"/>
</dbReference>
<comment type="function">
    <text evidence="9">This protein specifically catalyzes the removal of signal peptides from prolipoproteins.</text>
</comment>
<keyword evidence="5 9" id="KW-0064">Aspartyl protease</keyword>
<comment type="subcellular location">
    <subcellularLocation>
        <location evidence="9">Cell membrane</location>
        <topology evidence="9">Multi-pass membrane protein</topology>
    </subcellularLocation>
</comment>
<evidence type="ECO:0000256" key="5">
    <source>
        <dbReference type="ARBA" id="ARBA00022750"/>
    </source>
</evidence>
<gene>
    <name evidence="9 11" type="primary">lspA</name>
    <name evidence="11" type="ordered locus">MPUT_0493</name>
</gene>
<dbReference type="Proteomes" id="UP000008907">
    <property type="component" value="Chromosome"/>
</dbReference>
<organism evidence="11 12">
    <name type="scientific">Mycoplasma putrefaciens (strain ATCC 15718 / NCTC 10155 / C30 KS-1 / KS-1)</name>
    <dbReference type="NCBI Taxonomy" id="743965"/>
    <lineage>
        <taxon>Bacteria</taxon>
        <taxon>Bacillati</taxon>
        <taxon>Mycoplasmatota</taxon>
        <taxon>Mollicutes</taxon>
        <taxon>Mycoplasmataceae</taxon>
        <taxon>Mycoplasma</taxon>
    </lineage>
</organism>
<dbReference type="EC" id="3.4.23.36" evidence="9"/>
<evidence type="ECO:0000256" key="1">
    <source>
        <dbReference type="ARBA" id="ARBA00006139"/>
    </source>
</evidence>
<dbReference type="GO" id="GO:0005886">
    <property type="term" value="C:plasma membrane"/>
    <property type="evidence" value="ECO:0007669"/>
    <property type="project" value="UniProtKB-SubCell"/>
</dbReference>
<evidence type="ECO:0000256" key="8">
    <source>
        <dbReference type="ARBA" id="ARBA00023136"/>
    </source>
</evidence>
<comment type="pathway">
    <text evidence="9">Protein modification; lipoprotein biosynthesis (signal peptide cleavage).</text>
</comment>
<dbReference type="GO" id="GO:0004190">
    <property type="term" value="F:aspartic-type endopeptidase activity"/>
    <property type="evidence" value="ECO:0007669"/>
    <property type="project" value="UniProtKB-UniRule"/>
</dbReference>
<dbReference type="PANTHER" id="PTHR33695:SF1">
    <property type="entry name" value="LIPOPROTEIN SIGNAL PEPTIDASE"/>
    <property type="match status" value="1"/>
</dbReference>
<feature type="active site" evidence="9">
    <location>
        <position position="162"/>
    </location>
</feature>
<feature type="transmembrane region" description="Helical" evidence="9">
    <location>
        <begin position="21"/>
        <end position="41"/>
    </location>
</feature>
<evidence type="ECO:0000256" key="9">
    <source>
        <dbReference type="HAMAP-Rule" id="MF_00161"/>
    </source>
</evidence>